<dbReference type="InterPro" id="IPR001387">
    <property type="entry name" value="Cro/C1-type_HTH"/>
</dbReference>
<dbReference type="Proteomes" id="UP001202717">
    <property type="component" value="Chromosome"/>
</dbReference>
<organism evidence="2 3">
    <name type="scientific">Psychroserpens ponticola</name>
    <dbReference type="NCBI Taxonomy" id="2932268"/>
    <lineage>
        <taxon>Bacteria</taxon>
        <taxon>Pseudomonadati</taxon>
        <taxon>Bacteroidota</taxon>
        <taxon>Flavobacteriia</taxon>
        <taxon>Flavobacteriales</taxon>
        <taxon>Flavobacteriaceae</taxon>
        <taxon>Psychroserpens</taxon>
    </lineage>
</organism>
<dbReference type="SMART" id="SM00530">
    <property type="entry name" value="HTH_XRE"/>
    <property type="match status" value="1"/>
</dbReference>
<dbReference type="SUPFAM" id="SSF47413">
    <property type="entry name" value="lambda repressor-like DNA-binding domains"/>
    <property type="match status" value="1"/>
</dbReference>
<dbReference type="RefSeq" id="WP_249997242.1">
    <property type="nucleotide sequence ID" value="NZ_CP116221.1"/>
</dbReference>
<feature type="domain" description="HTH cro/C1-type" evidence="1">
    <location>
        <begin position="15"/>
        <end position="69"/>
    </location>
</feature>
<dbReference type="EMBL" id="CP116221">
    <property type="protein sequence ID" value="WCO03447.1"/>
    <property type="molecule type" value="Genomic_DNA"/>
</dbReference>
<reference evidence="2 3" key="1">
    <citation type="submission" date="2023-01" db="EMBL/GenBank/DDBJ databases">
        <title>Psychroserpens ponticola sp. nov., isolated from seawater.</title>
        <authorList>
            <person name="Kristyanto S."/>
            <person name="Jung J."/>
            <person name="Kim J.M."/>
            <person name="Jeon C.O."/>
        </authorList>
    </citation>
    <scope>NUCLEOTIDE SEQUENCE [LARGE SCALE GENOMIC DNA]</scope>
    <source>
        <strain evidence="2 3">MSW6</strain>
    </source>
</reference>
<keyword evidence="3" id="KW-1185">Reference proteome</keyword>
<proteinExistence type="predicted"/>
<dbReference type="Pfam" id="PF13560">
    <property type="entry name" value="HTH_31"/>
    <property type="match status" value="1"/>
</dbReference>
<evidence type="ECO:0000313" key="3">
    <source>
        <dbReference type="Proteomes" id="UP001202717"/>
    </source>
</evidence>
<dbReference type="InterPro" id="IPR010982">
    <property type="entry name" value="Lambda_DNA-bd_dom_sf"/>
</dbReference>
<sequence length="114" mass="13413">MTSLNNSIMEFGEYIRSLREKHNLLLREMAANLNMDVAYLSKIERGIRIARREQVVAFAKTLKEDENELIKLWMSEQIVLMLKNEKERTEILKIAEEKISKIDELSLLNIDVTF</sequence>
<dbReference type="PROSITE" id="PS50943">
    <property type="entry name" value="HTH_CROC1"/>
    <property type="match status" value="1"/>
</dbReference>
<dbReference type="Gene3D" id="1.10.260.40">
    <property type="entry name" value="lambda repressor-like DNA-binding domains"/>
    <property type="match status" value="1"/>
</dbReference>
<evidence type="ECO:0000259" key="1">
    <source>
        <dbReference type="PROSITE" id="PS50943"/>
    </source>
</evidence>
<protein>
    <submittedName>
        <fullName evidence="2">Helix-turn-helix transcriptional regulator</fullName>
    </submittedName>
</protein>
<accession>A0ABY7S273</accession>
<evidence type="ECO:0000313" key="2">
    <source>
        <dbReference type="EMBL" id="WCO03447.1"/>
    </source>
</evidence>
<gene>
    <name evidence="2" type="ORF">MUN68_008055</name>
</gene>
<dbReference type="CDD" id="cd00093">
    <property type="entry name" value="HTH_XRE"/>
    <property type="match status" value="1"/>
</dbReference>
<name>A0ABY7S273_9FLAO</name>